<feature type="transmembrane region" description="Helical" evidence="5">
    <location>
        <begin position="28"/>
        <end position="47"/>
    </location>
</feature>
<dbReference type="AlphaFoldDB" id="A0A4R6R7Q5"/>
<comment type="subcellular location">
    <subcellularLocation>
        <location evidence="1">Membrane</location>
        <topology evidence="1">Multi-pass membrane protein</topology>
    </subcellularLocation>
</comment>
<dbReference type="NCBIfam" id="NF009407">
    <property type="entry name" value="PRK12768.1"/>
    <property type="match status" value="1"/>
</dbReference>
<reference evidence="6 7" key="1">
    <citation type="submission" date="2019-03" db="EMBL/GenBank/DDBJ databases">
        <title>Genomic Encyclopedia of Type Strains, Phase IV (KMG-IV): sequencing the most valuable type-strain genomes for metagenomic binning, comparative biology and taxonomic classification.</title>
        <authorList>
            <person name="Goeker M."/>
        </authorList>
    </citation>
    <scope>NUCLEOTIDE SEQUENCE [LARGE SCALE GENOMIC DNA]</scope>
    <source>
        <strain evidence="6 7">DSM 102969</strain>
    </source>
</reference>
<evidence type="ECO:0000256" key="2">
    <source>
        <dbReference type="ARBA" id="ARBA00022692"/>
    </source>
</evidence>
<keyword evidence="4 5" id="KW-0472">Membrane</keyword>
<dbReference type="RefSeq" id="WP_126540610.1">
    <property type="nucleotide sequence ID" value="NZ_BSPM01000002.1"/>
</dbReference>
<evidence type="ECO:0000256" key="5">
    <source>
        <dbReference type="SAM" id="Phobius"/>
    </source>
</evidence>
<feature type="transmembrane region" description="Helical" evidence="5">
    <location>
        <begin position="135"/>
        <end position="156"/>
    </location>
</feature>
<dbReference type="Pfam" id="PF07264">
    <property type="entry name" value="EI24"/>
    <property type="match status" value="1"/>
</dbReference>
<feature type="transmembrane region" description="Helical" evidence="5">
    <location>
        <begin position="184"/>
        <end position="208"/>
    </location>
</feature>
<keyword evidence="7" id="KW-1185">Reference proteome</keyword>
<accession>A0A4R6R7Q5</accession>
<gene>
    <name evidence="6" type="ORF">EDD54_4291</name>
</gene>
<feature type="transmembrane region" description="Helical" evidence="5">
    <location>
        <begin position="67"/>
        <end position="89"/>
    </location>
</feature>
<organism evidence="6 7">
    <name type="scientific">Oharaeibacter diazotrophicus</name>
    <dbReference type="NCBI Taxonomy" id="1920512"/>
    <lineage>
        <taxon>Bacteria</taxon>
        <taxon>Pseudomonadati</taxon>
        <taxon>Pseudomonadota</taxon>
        <taxon>Alphaproteobacteria</taxon>
        <taxon>Hyphomicrobiales</taxon>
        <taxon>Pleomorphomonadaceae</taxon>
        <taxon>Oharaeibacter</taxon>
    </lineage>
</organism>
<comment type="caution">
    <text evidence="6">The sequence shown here is derived from an EMBL/GenBank/DDBJ whole genome shotgun (WGS) entry which is preliminary data.</text>
</comment>
<feature type="transmembrane region" description="Helical" evidence="5">
    <location>
        <begin position="110"/>
        <end position="129"/>
    </location>
</feature>
<dbReference type="EMBL" id="SNXY01000011">
    <property type="protein sequence ID" value="TDP82030.1"/>
    <property type="molecule type" value="Genomic_DNA"/>
</dbReference>
<dbReference type="Proteomes" id="UP000294547">
    <property type="component" value="Unassembled WGS sequence"/>
</dbReference>
<dbReference type="InterPro" id="IPR059112">
    <property type="entry name" value="CysZ/EI24"/>
</dbReference>
<name>A0A4R6R7Q5_9HYPH</name>
<keyword evidence="3 5" id="KW-1133">Transmembrane helix</keyword>
<evidence type="ECO:0000256" key="1">
    <source>
        <dbReference type="ARBA" id="ARBA00004141"/>
    </source>
</evidence>
<sequence>MLAQAVRAVRAFSEIASPPFRGVMLRSLGLTLVMLAAVWAVLTGVVTNLVNGWWPGVEGLVDVLTGVGLFVGLGFLVAPVTTMFAGLFLDDVAEAVERAHYPADPPGRAVPLWPAIASALRFTALVIAVNAVVLLLILLPGINVGLFFLANAWLLGREYFEQVAARHVGPDEVGRLRSRHGGRIFLAGLVVAAVLAVPIVNLVTPLFATAFMVHVFKEVAARDPRPADDGAVLI</sequence>
<evidence type="ECO:0000256" key="4">
    <source>
        <dbReference type="ARBA" id="ARBA00023136"/>
    </source>
</evidence>
<evidence type="ECO:0000256" key="3">
    <source>
        <dbReference type="ARBA" id="ARBA00022989"/>
    </source>
</evidence>
<proteinExistence type="predicted"/>
<evidence type="ECO:0000313" key="6">
    <source>
        <dbReference type="EMBL" id="TDP82030.1"/>
    </source>
</evidence>
<protein>
    <submittedName>
        <fullName evidence="6">CysZ protein</fullName>
    </submittedName>
</protein>
<keyword evidence="2 5" id="KW-0812">Transmembrane</keyword>
<evidence type="ECO:0000313" key="7">
    <source>
        <dbReference type="Proteomes" id="UP000294547"/>
    </source>
</evidence>
<dbReference type="OrthoDB" id="5421146at2"/>